<dbReference type="InterPro" id="IPR002213">
    <property type="entry name" value="UDP_glucos_trans"/>
</dbReference>
<comment type="caution">
    <text evidence="3">The sequence shown here is derived from an EMBL/GenBank/DDBJ whole genome shotgun (WGS) entry which is preliminary data.</text>
</comment>
<evidence type="ECO:0000256" key="1">
    <source>
        <dbReference type="ARBA" id="ARBA00022676"/>
    </source>
</evidence>
<accession>A0ABD3JFA0</accession>
<protein>
    <submittedName>
        <fullName evidence="3">Uncharacterized protein</fullName>
    </submittedName>
</protein>
<dbReference type="PANTHER" id="PTHR48046">
    <property type="entry name" value="UDP-GLYCOSYLTRANSFERASE 72E1"/>
    <property type="match status" value="1"/>
</dbReference>
<dbReference type="GO" id="GO:0016757">
    <property type="term" value="F:glycosyltransferase activity"/>
    <property type="evidence" value="ECO:0007669"/>
    <property type="project" value="UniProtKB-KW"/>
</dbReference>
<gene>
    <name evidence="3" type="ORF">ACJRO7_030824</name>
</gene>
<evidence type="ECO:0000313" key="3">
    <source>
        <dbReference type="EMBL" id="KAL3725848.1"/>
    </source>
</evidence>
<dbReference type="AlphaFoldDB" id="A0ABD3JFA0"/>
<proteinExistence type="predicted"/>
<keyword evidence="4" id="KW-1185">Reference proteome</keyword>
<dbReference type="EMBL" id="JBJKBG010000008">
    <property type="protein sequence ID" value="KAL3725848.1"/>
    <property type="molecule type" value="Genomic_DNA"/>
</dbReference>
<organism evidence="3 4">
    <name type="scientific">Eucalyptus globulus</name>
    <name type="common">Tasmanian blue gum</name>
    <dbReference type="NCBI Taxonomy" id="34317"/>
    <lineage>
        <taxon>Eukaryota</taxon>
        <taxon>Viridiplantae</taxon>
        <taxon>Streptophyta</taxon>
        <taxon>Embryophyta</taxon>
        <taxon>Tracheophyta</taxon>
        <taxon>Spermatophyta</taxon>
        <taxon>Magnoliopsida</taxon>
        <taxon>eudicotyledons</taxon>
        <taxon>Gunneridae</taxon>
        <taxon>Pentapetalae</taxon>
        <taxon>rosids</taxon>
        <taxon>malvids</taxon>
        <taxon>Myrtales</taxon>
        <taxon>Myrtaceae</taxon>
        <taxon>Myrtoideae</taxon>
        <taxon>Eucalypteae</taxon>
        <taxon>Eucalyptus</taxon>
    </lineage>
</organism>
<dbReference type="Pfam" id="PF00201">
    <property type="entry name" value="UDPGT"/>
    <property type="match status" value="1"/>
</dbReference>
<keyword evidence="1" id="KW-0328">Glycosyltransferase</keyword>
<name>A0ABD3JFA0_EUCGL</name>
<reference evidence="3 4" key="1">
    <citation type="submission" date="2024-11" db="EMBL/GenBank/DDBJ databases">
        <title>Chromosome-level genome assembly of Eucalyptus globulus Labill. provides insights into its genome evolution.</title>
        <authorList>
            <person name="Li X."/>
        </authorList>
    </citation>
    <scope>NUCLEOTIDE SEQUENCE [LARGE SCALE GENOMIC DNA]</scope>
    <source>
        <strain evidence="3">CL2024</strain>
        <tissue evidence="3">Fresh tender leaves</tissue>
    </source>
</reference>
<sequence>MHSPTLDEQVKGEYVDRTRPLEIPGSKPVQPEDVVDPMLDRSDQSYREHVWLAEEIPKGDGILLNAWEHLQAETLAALRNEDFSGWVADGPVYTVGPLIRPVRPAGLGKELLEWLDKQPSESGMFVSFGSGRILSTEQPVKLAWGLELSQQRFIWVFQKPPIESFDGLQSDAGKARIADKVLSFLPDGFVSRTREVGLILPSWAPQVDIFRHPLVGGFLSHCGWSSTLGSIVSKVPMLV</sequence>
<keyword evidence="2" id="KW-0808">Transferase</keyword>
<dbReference type="SUPFAM" id="SSF53756">
    <property type="entry name" value="UDP-Glycosyltransferase/glycogen phosphorylase"/>
    <property type="match status" value="1"/>
</dbReference>
<dbReference type="Proteomes" id="UP001634007">
    <property type="component" value="Unassembled WGS sequence"/>
</dbReference>
<evidence type="ECO:0000313" key="4">
    <source>
        <dbReference type="Proteomes" id="UP001634007"/>
    </source>
</evidence>
<dbReference type="Gene3D" id="3.40.50.2000">
    <property type="entry name" value="Glycogen Phosphorylase B"/>
    <property type="match status" value="2"/>
</dbReference>
<evidence type="ECO:0000256" key="2">
    <source>
        <dbReference type="ARBA" id="ARBA00022679"/>
    </source>
</evidence>
<dbReference type="PANTHER" id="PTHR48046:SF1">
    <property type="entry name" value="GLYCOSYLTRANSFERASE-RELATED"/>
    <property type="match status" value="1"/>
</dbReference>